<evidence type="ECO:0000313" key="6">
    <source>
        <dbReference type="Proteomes" id="UP000289738"/>
    </source>
</evidence>
<dbReference type="SUPFAM" id="SSF57756">
    <property type="entry name" value="Retrovirus zinc finger-like domains"/>
    <property type="match status" value="1"/>
</dbReference>
<dbReference type="PROSITE" id="PS50158">
    <property type="entry name" value="ZF_CCHC"/>
    <property type="match status" value="1"/>
</dbReference>
<dbReference type="InterPro" id="IPR018289">
    <property type="entry name" value="MULE_transposase_dom"/>
</dbReference>
<reference evidence="5 6" key="1">
    <citation type="submission" date="2019-01" db="EMBL/GenBank/DDBJ databases">
        <title>Sequencing of cultivated peanut Arachis hypogaea provides insights into genome evolution and oil improvement.</title>
        <authorList>
            <person name="Chen X."/>
        </authorList>
    </citation>
    <scope>NUCLEOTIDE SEQUENCE [LARGE SCALE GENOMIC DNA]</scope>
    <source>
        <strain evidence="6">cv. Fuhuasheng</strain>
        <tissue evidence="5">Leaves</tissue>
    </source>
</reference>
<dbReference type="EMBL" id="SDMP01000020">
    <property type="protein sequence ID" value="RYQ85064.1"/>
    <property type="molecule type" value="Genomic_DNA"/>
</dbReference>
<comment type="caution">
    <text evidence="5">The sequence shown here is derived from an EMBL/GenBank/DDBJ whole genome shotgun (WGS) entry which is preliminary data.</text>
</comment>
<feature type="compositionally biased region" description="Polar residues" evidence="2">
    <location>
        <begin position="672"/>
        <end position="691"/>
    </location>
</feature>
<dbReference type="InterPro" id="IPR036875">
    <property type="entry name" value="Znf_CCHC_sf"/>
</dbReference>
<protein>
    <submittedName>
        <fullName evidence="5">Uncharacterized protein</fullName>
    </submittedName>
</protein>
<dbReference type="InterPro" id="IPR004330">
    <property type="entry name" value="FAR1_DNA_bnd_dom"/>
</dbReference>
<dbReference type="Pfam" id="PF10551">
    <property type="entry name" value="MULE"/>
    <property type="match status" value="1"/>
</dbReference>
<dbReference type="PANTHER" id="PTHR47718">
    <property type="entry name" value="OS01G0519700 PROTEIN"/>
    <property type="match status" value="1"/>
</dbReference>
<dbReference type="InterPro" id="IPR007527">
    <property type="entry name" value="Znf_SWIM"/>
</dbReference>
<organism evidence="5 6">
    <name type="scientific">Arachis hypogaea</name>
    <name type="common">Peanut</name>
    <dbReference type="NCBI Taxonomy" id="3818"/>
    <lineage>
        <taxon>Eukaryota</taxon>
        <taxon>Viridiplantae</taxon>
        <taxon>Streptophyta</taxon>
        <taxon>Embryophyta</taxon>
        <taxon>Tracheophyta</taxon>
        <taxon>Spermatophyta</taxon>
        <taxon>Magnoliopsida</taxon>
        <taxon>eudicotyledons</taxon>
        <taxon>Gunneridae</taxon>
        <taxon>Pentapetalae</taxon>
        <taxon>rosids</taxon>
        <taxon>fabids</taxon>
        <taxon>Fabales</taxon>
        <taxon>Fabaceae</taxon>
        <taxon>Papilionoideae</taxon>
        <taxon>50 kb inversion clade</taxon>
        <taxon>dalbergioids sensu lato</taxon>
        <taxon>Dalbergieae</taxon>
        <taxon>Pterocarpus clade</taxon>
        <taxon>Arachis</taxon>
    </lineage>
</organism>
<dbReference type="Proteomes" id="UP000289738">
    <property type="component" value="Chromosome B10"/>
</dbReference>
<evidence type="ECO:0000259" key="3">
    <source>
        <dbReference type="PROSITE" id="PS50158"/>
    </source>
</evidence>
<evidence type="ECO:0000256" key="1">
    <source>
        <dbReference type="PROSITE-ProRule" id="PRU00047"/>
    </source>
</evidence>
<sequence length="725" mass="82899">MDLNPNKVEGALSYQLKVYVDFWEMEPLDSHFFGIDSDEEFPRGDNIDFLEDDLEADEDRPQDKRIAELSREDIMQLQFTDEEAVYRFYKTYAMMHSFTMRLDEVRHDSDGCIIMRQIVCNRAGSRKEEVEKDERIQEHRPLTRSCCRARICARLDRKIYKWKVVSFYEEHSHGLVDPLDVSMMPKYRTFSVSDKTQAKNLHDIGIRTCHILGYLAAQKGGYANLSFNQKDMYNLITQHRKKKVKGGDANVTVIFGCGLLVNEDIGSYKWLLETFLEAMGNKHPMAVVTDGDLSMREAINQVFPYATHRLCAWHLHRNACEKVKNSGFLNDFKKLIYANVSVEKFQVMWGDMVARRIRTTSQCEGINSLIKAYVRKKDTLLEFINNMETVVSHYRNNERVAEFNSKYIDPVLVTSLPTLEYFATKTFTRNMFWEDGGKLYFKCNSFGVPEIDHVVEFDRVGGMFRCECLWFFENRGIPCMHIFACLKHQHVEVIPESLVCKRWTKNAKNDFMKSNVDDPGDSDNVLECRLGVLGAECSRLMDVACKNSSDFVETMNDVVNTITKLQKRGENPRNRNLDDDYVVDPLVVKSKGAPVKNSKFKQQRRCSNCGVTGHYNKSCPNVPGRIPKEPVDDDTEKNISSHLDILTKCKRHDSVKNQQKMEKDRNIGGGTAPTSAAKSAFTDQVKTSSPGPNIPVCASTSNEEFGMSSRTAESPVVAPETGMAD</sequence>
<dbReference type="Pfam" id="PF03101">
    <property type="entry name" value="FAR1"/>
    <property type="match status" value="1"/>
</dbReference>
<dbReference type="STRING" id="3818.A0A444X5W6"/>
<proteinExistence type="predicted"/>
<keyword evidence="1" id="KW-0863">Zinc-finger</keyword>
<feature type="domain" description="CCHC-type" evidence="3">
    <location>
        <begin position="604"/>
        <end position="621"/>
    </location>
</feature>
<keyword evidence="1" id="KW-0479">Metal-binding</keyword>
<keyword evidence="1" id="KW-0862">Zinc</keyword>
<accession>A0A444X5W6</accession>
<evidence type="ECO:0000259" key="4">
    <source>
        <dbReference type="PROSITE" id="PS50966"/>
    </source>
</evidence>
<dbReference type="GO" id="GO:0008270">
    <property type="term" value="F:zinc ion binding"/>
    <property type="evidence" value="ECO:0007669"/>
    <property type="project" value="UniProtKB-KW"/>
</dbReference>
<dbReference type="AlphaFoldDB" id="A0A444X5W6"/>
<feature type="compositionally biased region" description="Basic and acidic residues" evidence="2">
    <location>
        <begin position="652"/>
        <end position="666"/>
    </location>
</feature>
<dbReference type="GO" id="GO:0003676">
    <property type="term" value="F:nucleic acid binding"/>
    <property type="evidence" value="ECO:0007669"/>
    <property type="project" value="InterPro"/>
</dbReference>
<dbReference type="PANTHER" id="PTHR47718:SF17">
    <property type="entry name" value="PROTEIN FAR1-RELATED SEQUENCE 5-LIKE"/>
    <property type="match status" value="1"/>
</dbReference>
<feature type="region of interest" description="Disordered" evidence="2">
    <location>
        <begin position="651"/>
        <end position="725"/>
    </location>
</feature>
<gene>
    <name evidence="5" type="ORF">Ahy_B10g104565</name>
</gene>
<dbReference type="InterPro" id="IPR001878">
    <property type="entry name" value="Znf_CCHC"/>
</dbReference>
<evidence type="ECO:0000256" key="2">
    <source>
        <dbReference type="SAM" id="MobiDB-lite"/>
    </source>
</evidence>
<keyword evidence="6" id="KW-1185">Reference proteome</keyword>
<dbReference type="PROSITE" id="PS50966">
    <property type="entry name" value="ZF_SWIM"/>
    <property type="match status" value="1"/>
</dbReference>
<feature type="domain" description="SWIM-type" evidence="4">
    <location>
        <begin position="451"/>
        <end position="490"/>
    </location>
</feature>
<feature type="compositionally biased region" description="Polar residues" evidence="2">
    <location>
        <begin position="698"/>
        <end position="712"/>
    </location>
</feature>
<name>A0A444X5W6_ARAHY</name>
<evidence type="ECO:0000313" key="5">
    <source>
        <dbReference type="EMBL" id="RYQ85064.1"/>
    </source>
</evidence>